<dbReference type="InterPro" id="IPR047057">
    <property type="entry name" value="MerR_fam"/>
</dbReference>
<sequence>MFTIGKLAKAAGVTTPTVRYYEEIGLLPEAERTASGQRAYGAEDLERLTFIRRCRDFGFSIDRVRLLAGLSISPDKDCREVGDIARGHLKEVQEKMVELKALERDLQRFVAECDAVCCGGPGRECVVFEDLRAAKQ</sequence>
<evidence type="ECO:0000256" key="2">
    <source>
        <dbReference type="ARBA" id="ARBA00023125"/>
    </source>
</evidence>
<evidence type="ECO:0000313" key="7">
    <source>
        <dbReference type="Proteomes" id="UP001369958"/>
    </source>
</evidence>
<feature type="domain" description="HTH merR-type" evidence="5">
    <location>
        <begin position="1"/>
        <end position="70"/>
    </location>
</feature>
<evidence type="ECO:0000256" key="1">
    <source>
        <dbReference type="ARBA" id="ARBA00023015"/>
    </source>
</evidence>
<protein>
    <submittedName>
        <fullName evidence="6">Helix-turn-helix domain-containing protein</fullName>
    </submittedName>
</protein>
<dbReference type="InterPro" id="IPR000551">
    <property type="entry name" value="MerR-type_HTH_dom"/>
</dbReference>
<dbReference type="PRINTS" id="PR00040">
    <property type="entry name" value="HTHMERR"/>
</dbReference>
<reference evidence="6 7" key="1">
    <citation type="submission" date="2024-02" db="EMBL/GenBank/DDBJ databases">
        <title>Complete genome sequence of Pelagibacterium nitratireducens ZH15.</title>
        <authorList>
            <person name="Zhao L.H."/>
        </authorList>
    </citation>
    <scope>NUCLEOTIDE SEQUENCE [LARGE SCALE GENOMIC DNA]</scope>
    <source>
        <strain evidence="6 7">ZH15</strain>
        <plasmid evidence="6 7">unnamed</plasmid>
    </source>
</reference>
<geneLocation type="plasmid" evidence="6 7">
    <name>unnamed</name>
</geneLocation>
<evidence type="ECO:0000313" key="6">
    <source>
        <dbReference type="EMBL" id="WWT34828.1"/>
    </source>
</evidence>
<evidence type="ECO:0000259" key="5">
    <source>
        <dbReference type="PROSITE" id="PS50937"/>
    </source>
</evidence>
<dbReference type="SMART" id="SM00422">
    <property type="entry name" value="HTH_MERR"/>
    <property type="match status" value="1"/>
</dbReference>
<keyword evidence="1" id="KW-0805">Transcription regulation</keyword>
<evidence type="ECO:0000256" key="3">
    <source>
        <dbReference type="ARBA" id="ARBA00023163"/>
    </source>
</evidence>
<keyword evidence="4" id="KW-0175">Coiled coil</keyword>
<dbReference type="Proteomes" id="UP001369958">
    <property type="component" value="Plasmid unnamed"/>
</dbReference>
<name>A0ABZ2I764_9HYPH</name>
<keyword evidence="3" id="KW-0804">Transcription</keyword>
<dbReference type="PROSITE" id="PS50937">
    <property type="entry name" value="HTH_MERR_2"/>
    <property type="match status" value="1"/>
</dbReference>
<keyword evidence="6" id="KW-0614">Plasmid</keyword>
<organism evidence="6 7">
    <name type="scientific">Pelagibacterium nitratireducens</name>
    <dbReference type="NCBI Taxonomy" id="1046114"/>
    <lineage>
        <taxon>Bacteria</taxon>
        <taxon>Pseudomonadati</taxon>
        <taxon>Pseudomonadota</taxon>
        <taxon>Alphaproteobacteria</taxon>
        <taxon>Hyphomicrobiales</taxon>
        <taxon>Devosiaceae</taxon>
        <taxon>Pelagibacterium</taxon>
    </lineage>
</organism>
<dbReference type="Pfam" id="PF13411">
    <property type="entry name" value="MerR_1"/>
    <property type="match status" value="1"/>
</dbReference>
<gene>
    <name evidence="6" type="ORF">V6617_18195</name>
</gene>
<proteinExistence type="predicted"/>
<feature type="coiled-coil region" evidence="4">
    <location>
        <begin position="85"/>
        <end position="112"/>
    </location>
</feature>
<dbReference type="PANTHER" id="PTHR30204:SF94">
    <property type="entry name" value="HEAVY METAL-DEPENDENT TRANSCRIPTIONAL REGULATOR HI_0293-RELATED"/>
    <property type="match status" value="1"/>
</dbReference>
<keyword evidence="2" id="KW-0238">DNA-binding</keyword>
<dbReference type="SUPFAM" id="SSF46955">
    <property type="entry name" value="Putative DNA-binding domain"/>
    <property type="match status" value="1"/>
</dbReference>
<dbReference type="InterPro" id="IPR009061">
    <property type="entry name" value="DNA-bd_dom_put_sf"/>
</dbReference>
<dbReference type="PROSITE" id="PS00552">
    <property type="entry name" value="HTH_MERR_1"/>
    <property type="match status" value="1"/>
</dbReference>
<dbReference type="CDD" id="cd04785">
    <property type="entry name" value="HTH_CadR-PbrR-like"/>
    <property type="match status" value="1"/>
</dbReference>
<dbReference type="Gene3D" id="1.10.1660.10">
    <property type="match status" value="1"/>
</dbReference>
<dbReference type="EMBL" id="CP146276">
    <property type="protein sequence ID" value="WWT34828.1"/>
    <property type="molecule type" value="Genomic_DNA"/>
</dbReference>
<accession>A0ABZ2I764</accession>
<dbReference type="RefSeq" id="WP_338610949.1">
    <property type="nucleotide sequence ID" value="NZ_CP146276.1"/>
</dbReference>
<evidence type="ECO:0000256" key="4">
    <source>
        <dbReference type="SAM" id="Coils"/>
    </source>
</evidence>
<keyword evidence="7" id="KW-1185">Reference proteome</keyword>
<dbReference type="PANTHER" id="PTHR30204">
    <property type="entry name" value="REDOX-CYCLING DRUG-SENSING TRANSCRIPTIONAL ACTIVATOR SOXR"/>
    <property type="match status" value="1"/>
</dbReference>